<organism evidence="1 2">
    <name type="scientific">Melia azedarach</name>
    <name type="common">Chinaberry tree</name>
    <dbReference type="NCBI Taxonomy" id="155640"/>
    <lineage>
        <taxon>Eukaryota</taxon>
        <taxon>Viridiplantae</taxon>
        <taxon>Streptophyta</taxon>
        <taxon>Embryophyta</taxon>
        <taxon>Tracheophyta</taxon>
        <taxon>Spermatophyta</taxon>
        <taxon>Magnoliopsida</taxon>
        <taxon>eudicotyledons</taxon>
        <taxon>Gunneridae</taxon>
        <taxon>Pentapetalae</taxon>
        <taxon>rosids</taxon>
        <taxon>malvids</taxon>
        <taxon>Sapindales</taxon>
        <taxon>Meliaceae</taxon>
        <taxon>Melia</taxon>
    </lineage>
</organism>
<reference evidence="1 2" key="1">
    <citation type="journal article" date="2023" name="Science">
        <title>Complex scaffold remodeling in plant triterpene biosynthesis.</title>
        <authorList>
            <person name="De La Pena R."/>
            <person name="Hodgson H."/>
            <person name="Liu J.C."/>
            <person name="Stephenson M.J."/>
            <person name="Martin A.C."/>
            <person name="Owen C."/>
            <person name="Harkess A."/>
            <person name="Leebens-Mack J."/>
            <person name="Jimenez L.E."/>
            <person name="Osbourn A."/>
            <person name="Sattely E.S."/>
        </authorList>
    </citation>
    <scope>NUCLEOTIDE SEQUENCE [LARGE SCALE GENOMIC DNA]</scope>
    <source>
        <strain evidence="2">cv. JPN11</strain>
        <tissue evidence="1">Leaf</tissue>
    </source>
</reference>
<proteinExistence type="predicted"/>
<keyword evidence="1" id="KW-0548">Nucleotidyltransferase</keyword>
<dbReference type="Proteomes" id="UP001164539">
    <property type="component" value="Chromosome 12"/>
</dbReference>
<gene>
    <name evidence="1" type="ORF">OWV82_021914</name>
</gene>
<sequence length="722" mass="81576">MSEQQDPDLYPIDPEIERTFRRRRREQRVQAESVEMADDVGIVNGQNAVVIADDRDRAIREYAVPIFNELNPGIVRPEIQAPQFELKPVMFQMLQTVGQFSGMPTEDPYLHLRLFIEVSDSFKLPGVTENALRLKLFPYSLRDRARAWLNSLPSDSVTTWQELAENFLMKYFPPTKNAKLRNEITAFQQMETFYNGLNAHTRMVVDASANGAILAKSYNEAYEILERISNNNYQWPTTRASTGRKVAGIHEVEALTSLAAEVSSMSNMLKTISMGMGQLAEVSCVYCGDGHAYDNCPSNPASICFPLLAICSTKSPSQIADLLLFHFRPPCKQLRFLIFQTTSPRICSSTVVLYLYIGVSPCIFRFEFLVLTLHDSSFKKHFCIIVHHAKSKEKREKTEDCPRFISDEAEEHFEEQLKNKKLLPEKGFHMQDSPSLRLPSYVSEVIVQRGWHKFVQNPDPPLVAVVKEFYANWLNPEEEVVMVRGTEVDCSVGVINHIYGLVDIADEYSEFTETVTEEQINEALQLTTKEGTQWIVSTTEKRTVMRTALTPAARVWYHFIKFRLRPTTHDDTVSHSRILLIYALLIGLSINIGRIILAEMRKCIAKAAGQLYFPSTITMLCAQAGVIFGAGPTEEVLSNKSSISIHTINRLLRDTGIKYPTNRDPPLTTPQAAESSHSSGLEKKGSSQNAAALLSQQKKSAVGMNWMTWKAIESLNELDKIA</sequence>
<keyword evidence="1" id="KW-0239">DNA-directed DNA polymerase</keyword>
<accession>A0ACC1X4I7</accession>
<keyword evidence="1" id="KW-0808">Transferase</keyword>
<keyword evidence="2" id="KW-1185">Reference proteome</keyword>
<dbReference type="EMBL" id="CM051405">
    <property type="protein sequence ID" value="KAJ4705090.1"/>
    <property type="molecule type" value="Genomic_DNA"/>
</dbReference>
<comment type="caution">
    <text evidence="1">The sequence shown here is derived from an EMBL/GenBank/DDBJ whole genome shotgun (WGS) entry which is preliminary data.</text>
</comment>
<evidence type="ECO:0000313" key="2">
    <source>
        <dbReference type="Proteomes" id="UP001164539"/>
    </source>
</evidence>
<protein>
    <submittedName>
        <fullName evidence="1">DNA-directed DNA polymerase</fullName>
    </submittedName>
</protein>
<evidence type="ECO:0000313" key="1">
    <source>
        <dbReference type="EMBL" id="KAJ4705090.1"/>
    </source>
</evidence>
<name>A0ACC1X4I7_MELAZ</name>